<dbReference type="Proteomes" id="UP000429484">
    <property type="component" value="Unassembled WGS sequence"/>
</dbReference>
<reference evidence="1 2" key="1">
    <citation type="journal article" date="2013" name="Genome Biol.">
        <title>Comparative genomics of the core and accessory genomes of 48 Sinorhizobium strains comprising five genospecies.</title>
        <authorList>
            <person name="Sugawara M."/>
            <person name="Epstein B."/>
            <person name="Badgley B.D."/>
            <person name="Unno T."/>
            <person name="Xu L."/>
            <person name="Reese J."/>
            <person name="Gyaneshwar P."/>
            <person name="Denny R."/>
            <person name="Mudge J."/>
            <person name="Bharti A.K."/>
            <person name="Farmer A.D."/>
            <person name="May G.D."/>
            <person name="Woodward J.E."/>
            <person name="Medigue C."/>
            <person name="Vallenet D."/>
            <person name="Lajus A."/>
            <person name="Rouy Z."/>
            <person name="Martinez-Vaz B."/>
            <person name="Tiffin P."/>
            <person name="Young N.D."/>
            <person name="Sadowsky M.J."/>
        </authorList>
    </citation>
    <scope>NUCLEOTIDE SEQUENCE [LARGE SCALE GENOMIC DNA]</scope>
    <source>
        <strain evidence="1 2">N6B1</strain>
    </source>
</reference>
<evidence type="ECO:0000313" key="2">
    <source>
        <dbReference type="Proteomes" id="UP000429484"/>
    </source>
</evidence>
<sequence>MLKIAGRTEDRRTGLFEIRECRGGLFDYLIPVLVTGIQPDQVLGLKKHFPRRRRGAAGSL</sequence>
<proteinExistence type="predicted"/>
<dbReference type="AlphaFoldDB" id="A0AAW9TZ58"/>
<organism evidence="1 2">
    <name type="scientific">Rhizobium meliloti</name>
    <name type="common">Ensifer meliloti</name>
    <name type="synonym">Sinorhizobium meliloti</name>
    <dbReference type="NCBI Taxonomy" id="382"/>
    <lineage>
        <taxon>Bacteria</taxon>
        <taxon>Pseudomonadati</taxon>
        <taxon>Pseudomonadota</taxon>
        <taxon>Alphaproteobacteria</taxon>
        <taxon>Hyphomicrobiales</taxon>
        <taxon>Rhizobiaceae</taxon>
        <taxon>Sinorhizobium/Ensifer group</taxon>
        <taxon>Sinorhizobium</taxon>
    </lineage>
</organism>
<evidence type="ECO:0000313" key="1">
    <source>
        <dbReference type="EMBL" id="MQW37459.1"/>
    </source>
</evidence>
<accession>A0AAW9TZ58</accession>
<gene>
    <name evidence="1" type="ORF">GHK53_33095</name>
</gene>
<comment type="caution">
    <text evidence="1">The sequence shown here is derived from an EMBL/GenBank/DDBJ whole genome shotgun (WGS) entry which is preliminary data.</text>
</comment>
<dbReference type="EMBL" id="WISR01000260">
    <property type="protein sequence ID" value="MQW37459.1"/>
    <property type="molecule type" value="Genomic_DNA"/>
</dbReference>
<name>A0AAW9TZ58_RHIML</name>
<protein>
    <submittedName>
        <fullName evidence="1">Uncharacterized protein</fullName>
    </submittedName>
</protein>